<evidence type="ECO:0000313" key="1">
    <source>
        <dbReference type="EMBL" id="KFM65851.1"/>
    </source>
</evidence>
<dbReference type="Proteomes" id="UP000054359">
    <property type="component" value="Unassembled WGS sequence"/>
</dbReference>
<organism evidence="1 2">
    <name type="scientific">Stegodyphus mimosarum</name>
    <name type="common">African social velvet spider</name>
    <dbReference type="NCBI Taxonomy" id="407821"/>
    <lineage>
        <taxon>Eukaryota</taxon>
        <taxon>Metazoa</taxon>
        <taxon>Ecdysozoa</taxon>
        <taxon>Arthropoda</taxon>
        <taxon>Chelicerata</taxon>
        <taxon>Arachnida</taxon>
        <taxon>Araneae</taxon>
        <taxon>Araneomorphae</taxon>
        <taxon>Entelegynae</taxon>
        <taxon>Eresoidea</taxon>
        <taxon>Eresidae</taxon>
        <taxon>Stegodyphus</taxon>
    </lineage>
</organism>
<accession>A0A087TL62</accession>
<sequence length="35" mass="3992">MKQIFDFFTDVAPSKGSTSYFANSLARHLRISNKI</sequence>
<reference evidence="1 2" key="1">
    <citation type="submission" date="2013-11" db="EMBL/GenBank/DDBJ databases">
        <title>Genome sequencing of Stegodyphus mimosarum.</title>
        <authorList>
            <person name="Bechsgaard J."/>
        </authorList>
    </citation>
    <scope>NUCLEOTIDE SEQUENCE [LARGE SCALE GENOMIC DNA]</scope>
</reference>
<protein>
    <submittedName>
        <fullName evidence="1">Uncharacterized protein</fullName>
    </submittedName>
</protein>
<keyword evidence="2" id="KW-1185">Reference proteome</keyword>
<dbReference type="AlphaFoldDB" id="A0A087TL62"/>
<dbReference type="EMBL" id="KK115725">
    <property type="protein sequence ID" value="KFM65851.1"/>
    <property type="molecule type" value="Genomic_DNA"/>
</dbReference>
<name>A0A087TL62_STEMI</name>
<evidence type="ECO:0000313" key="2">
    <source>
        <dbReference type="Proteomes" id="UP000054359"/>
    </source>
</evidence>
<proteinExistence type="predicted"/>
<gene>
    <name evidence="1" type="ORF">X975_23995</name>
</gene>
<feature type="non-terminal residue" evidence="1">
    <location>
        <position position="35"/>
    </location>
</feature>